<dbReference type="AlphaFoldDB" id="A0A2T8KPK5"/>
<feature type="coiled-coil region" evidence="1">
    <location>
        <begin position="22"/>
        <end position="97"/>
    </location>
</feature>
<evidence type="ECO:0000256" key="1">
    <source>
        <dbReference type="SAM" id="Coils"/>
    </source>
</evidence>
<gene>
    <name evidence="3" type="ORF">PAHAL_2G184500</name>
</gene>
<keyword evidence="2" id="KW-0812">Transmembrane</keyword>
<evidence type="ECO:0008006" key="4">
    <source>
        <dbReference type="Google" id="ProtNLM"/>
    </source>
</evidence>
<organism evidence="3">
    <name type="scientific">Panicum hallii</name>
    <dbReference type="NCBI Taxonomy" id="206008"/>
    <lineage>
        <taxon>Eukaryota</taxon>
        <taxon>Viridiplantae</taxon>
        <taxon>Streptophyta</taxon>
        <taxon>Embryophyta</taxon>
        <taxon>Tracheophyta</taxon>
        <taxon>Spermatophyta</taxon>
        <taxon>Magnoliopsida</taxon>
        <taxon>Liliopsida</taxon>
        <taxon>Poales</taxon>
        <taxon>Poaceae</taxon>
        <taxon>PACMAD clade</taxon>
        <taxon>Panicoideae</taxon>
        <taxon>Panicodae</taxon>
        <taxon>Paniceae</taxon>
        <taxon>Panicinae</taxon>
        <taxon>Panicum</taxon>
        <taxon>Panicum sect. Panicum</taxon>
    </lineage>
</organism>
<accession>A0A2T8KPK5</accession>
<dbReference type="Proteomes" id="UP000243499">
    <property type="component" value="Chromosome 2"/>
</dbReference>
<dbReference type="Gramene" id="PVH64096">
    <property type="protein sequence ID" value="PVH64096"/>
    <property type="gene ID" value="PAHAL_2G184500"/>
</dbReference>
<evidence type="ECO:0000313" key="3">
    <source>
        <dbReference type="EMBL" id="PVH64096.1"/>
    </source>
</evidence>
<protein>
    <recommendedName>
        <fullName evidence="4">SMARCC C-terminal domain-containing protein</fullName>
    </recommendedName>
</protein>
<proteinExistence type="predicted"/>
<dbReference type="EMBL" id="CM008047">
    <property type="protein sequence ID" value="PVH64096.1"/>
    <property type="molecule type" value="Genomic_DNA"/>
</dbReference>
<keyword evidence="2" id="KW-0472">Membrane</keyword>
<feature type="transmembrane region" description="Helical" evidence="2">
    <location>
        <begin position="171"/>
        <end position="193"/>
    </location>
</feature>
<evidence type="ECO:0000256" key="2">
    <source>
        <dbReference type="SAM" id="Phobius"/>
    </source>
</evidence>
<keyword evidence="1" id="KW-0175">Coiled coil</keyword>
<keyword evidence="2" id="KW-1133">Transmembrane helix</keyword>
<sequence length="204" mass="23413">MAKVPTRSQLMAAKLEEQARASAAAEQKNIEVQGEVEKLKEKVANLEAEREMIIEESKRQIQQEEEKKREVFKEALREELRQEMLSMLAEQKKEELQQTNPHSILHLETANGPAIGDKGRNTRASAVNRSLFQTNNMNTFISPLQLRASATKTRSRTRNDSVTVQTSWKNLILTLFLSMLILYDIIYACLFTLDSNMMWNLALM</sequence>
<reference evidence="3" key="1">
    <citation type="submission" date="2018-04" db="EMBL/GenBank/DDBJ databases">
        <title>WGS assembly of Panicum hallii.</title>
        <authorList>
            <person name="Lovell J."/>
            <person name="Jenkins J."/>
            <person name="Lowry D."/>
            <person name="Mamidi S."/>
            <person name="Sreedasyam A."/>
            <person name="Weng X."/>
            <person name="Barry K."/>
            <person name="Bonette J."/>
            <person name="Campitelli B."/>
            <person name="Daum C."/>
            <person name="Gordon S."/>
            <person name="Gould B."/>
            <person name="Lipzen A."/>
            <person name="Macqueen A."/>
            <person name="Palacio-Mejia J."/>
            <person name="Plott C."/>
            <person name="Shakirov E."/>
            <person name="Shu S."/>
            <person name="Yoshinaga Y."/>
            <person name="Zane M."/>
            <person name="Rokhsar D."/>
            <person name="Grimwood J."/>
            <person name="Schmutz J."/>
            <person name="Juenger T."/>
        </authorList>
    </citation>
    <scope>NUCLEOTIDE SEQUENCE [LARGE SCALE GENOMIC DNA]</scope>
    <source>
        <strain evidence="3">FIL2</strain>
    </source>
</reference>
<name>A0A2T8KPK5_9POAL</name>